<dbReference type="NCBIfam" id="NF047375">
    <property type="entry name" value="HeatShock_HspR"/>
    <property type="match status" value="1"/>
</dbReference>
<dbReference type="PROSITE" id="PS50937">
    <property type="entry name" value="HTH_MERR_2"/>
    <property type="match status" value="1"/>
</dbReference>
<keyword evidence="2" id="KW-0175">Coiled coil</keyword>
<dbReference type="InterPro" id="IPR047057">
    <property type="entry name" value="MerR_fam"/>
</dbReference>
<comment type="caution">
    <text evidence="4">The sequence shown here is derived from an EMBL/GenBank/DDBJ whole genome shotgun (WGS) entry which is preliminary data.</text>
</comment>
<evidence type="ECO:0000313" key="5">
    <source>
        <dbReference type="Proteomes" id="UP000437736"/>
    </source>
</evidence>
<dbReference type="InterPro" id="IPR009061">
    <property type="entry name" value="DNA-bd_dom_put_sf"/>
</dbReference>
<proteinExistence type="predicted"/>
<accession>A0ABW9QXG4</accession>
<dbReference type="Pfam" id="PF13411">
    <property type="entry name" value="MerR_1"/>
    <property type="match status" value="1"/>
</dbReference>
<evidence type="ECO:0000256" key="1">
    <source>
        <dbReference type="ARBA" id="ARBA00023125"/>
    </source>
</evidence>
<dbReference type="PROSITE" id="PS00552">
    <property type="entry name" value="HTH_MERR_1"/>
    <property type="match status" value="1"/>
</dbReference>
<sequence length="133" mass="15248">MSTEPAGLHRHRAVYVISVAAELAGVHPQTLRIYERKGLLDPARTVGGSRRYSEHDIAVLRRIQDLTNTGLNLEGVKRVMELEAEVRRLQEELVRSKQEAREAVARTHRQYRRDLVPVRNSPERWLPGGRPAR</sequence>
<dbReference type="PANTHER" id="PTHR30204:SF58">
    <property type="entry name" value="HTH-TYPE TRANSCRIPTIONAL REGULATOR YFMP"/>
    <property type="match status" value="1"/>
</dbReference>
<dbReference type="SMART" id="SM00422">
    <property type="entry name" value="HTH_MERR"/>
    <property type="match status" value="1"/>
</dbReference>
<keyword evidence="5" id="KW-1185">Reference proteome</keyword>
<dbReference type="PRINTS" id="PR00040">
    <property type="entry name" value="HTHMERR"/>
</dbReference>
<dbReference type="EMBL" id="WJHE01000907">
    <property type="protein sequence ID" value="MST34236.1"/>
    <property type="molecule type" value="Genomic_DNA"/>
</dbReference>
<evidence type="ECO:0000313" key="4">
    <source>
        <dbReference type="EMBL" id="MST34236.1"/>
    </source>
</evidence>
<organism evidence="4 5">
    <name type="scientific">Acidiferrimicrobium australe</name>
    <dbReference type="NCBI Taxonomy" id="2664430"/>
    <lineage>
        <taxon>Bacteria</taxon>
        <taxon>Bacillati</taxon>
        <taxon>Actinomycetota</taxon>
        <taxon>Acidimicrobiia</taxon>
        <taxon>Acidimicrobiales</taxon>
        <taxon>Acidimicrobiaceae</taxon>
        <taxon>Acidiferrimicrobium</taxon>
    </lineage>
</organism>
<dbReference type="InterPro" id="IPR000551">
    <property type="entry name" value="MerR-type_HTH_dom"/>
</dbReference>
<reference evidence="4 5" key="1">
    <citation type="submission" date="2019-11" db="EMBL/GenBank/DDBJ databases">
        <title>Acidiferrimicrobium australis gen. nov., sp. nov., an acidophilic and obligately heterotrophic, member of the Actinobacteria that catalyses dissimilatory oxido- reduction of iron isolated from metal-rich acidic water in Chile.</title>
        <authorList>
            <person name="Gonzalez D."/>
            <person name="Huber K."/>
            <person name="Hedrich S."/>
            <person name="Rojas-Villalobos C."/>
            <person name="Quatrini R."/>
            <person name="Dinamarca M.A."/>
            <person name="Schwarz A."/>
            <person name="Canales C."/>
            <person name="Nancucheo I."/>
        </authorList>
    </citation>
    <scope>NUCLEOTIDE SEQUENCE [LARGE SCALE GENOMIC DNA]</scope>
    <source>
        <strain evidence="4 5">USS-CCA1</strain>
    </source>
</reference>
<gene>
    <name evidence="4" type="ORF">GHK86_16090</name>
</gene>
<dbReference type="Proteomes" id="UP000437736">
    <property type="component" value="Unassembled WGS sequence"/>
</dbReference>
<keyword evidence="1" id="KW-0238">DNA-binding</keyword>
<evidence type="ECO:0000259" key="3">
    <source>
        <dbReference type="PROSITE" id="PS50937"/>
    </source>
</evidence>
<dbReference type="SUPFAM" id="SSF46955">
    <property type="entry name" value="Putative DNA-binding domain"/>
    <property type="match status" value="1"/>
</dbReference>
<evidence type="ECO:0000256" key="2">
    <source>
        <dbReference type="SAM" id="Coils"/>
    </source>
</evidence>
<dbReference type="PANTHER" id="PTHR30204">
    <property type="entry name" value="REDOX-CYCLING DRUG-SENSING TRANSCRIPTIONAL ACTIVATOR SOXR"/>
    <property type="match status" value="1"/>
</dbReference>
<name>A0ABW9QXG4_9ACTN</name>
<dbReference type="CDD" id="cd04766">
    <property type="entry name" value="HTH_HspR"/>
    <property type="match status" value="1"/>
</dbReference>
<feature type="domain" description="HTH merR-type" evidence="3">
    <location>
        <begin position="14"/>
        <end position="82"/>
    </location>
</feature>
<dbReference type="Gene3D" id="1.10.1660.10">
    <property type="match status" value="1"/>
</dbReference>
<protein>
    <submittedName>
        <fullName evidence="4">MerR family transcriptional regulator</fullName>
    </submittedName>
</protein>
<feature type="coiled-coil region" evidence="2">
    <location>
        <begin position="72"/>
        <end position="106"/>
    </location>
</feature>